<feature type="transmembrane region" description="Helical" evidence="2">
    <location>
        <begin position="114"/>
        <end position="134"/>
    </location>
</feature>
<feature type="compositionally biased region" description="Basic and acidic residues" evidence="1">
    <location>
        <begin position="160"/>
        <end position="170"/>
    </location>
</feature>
<protein>
    <submittedName>
        <fullName evidence="3">Uncharacterized protein</fullName>
    </submittedName>
</protein>
<feature type="transmembrane region" description="Helical" evidence="2">
    <location>
        <begin position="193"/>
        <end position="211"/>
    </location>
</feature>
<feature type="transmembrane region" description="Helical" evidence="2">
    <location>
        <begin position="70"/>
        <end position="94"/>
    </location>
</feature>
<feature type="region of interest" description="Disordered" evidence="1">
    <location>
        <begin position="150"/>
        <end position="180"/>
    </location>
</feature>
<feature type="compositionally biased region" description="Low complexity" evidence="1">
    <location>
        <begin position="337"/>
        <end position="350"/>
    </location>
</feature>
<proteinExistence type="predicted"/>
<feature type="region of interest" description="Disordered" evidence="1">
    <location>
        <begin position="271"/>
        <end position="290"/>
    </location>
</feature>
<evidence type="ECO:0000313" key="4">
    <source>
        <dbReference type="Proteomes" id="UP001174136"/>
    </source>
</evidence>
<dbReference type="EMBL" id="JAOPHQ010005701">
    <property type="protein sequence ID" value="KAK0134493.1"/>
    <property type="molecule type" value="Genomic_DNA"/>
</dbReference>
<dbReference type="Proteomes" id="UP001174136">
    <property type="component" value="Unassembled WGS sequence"/>
</dbReference>
<evidence type="ECO:0000256" key="2">
    <source>
        <dbReference type="SAM" id="Phobius"/>
    </source>
</evidence>
<organism evidence="3 4">
    <name type="scientific">Merluccius polli</name>
    <name type="common">Benguela hake</name>
    <name type="synonym">Merluccius cadenati</name>
    <dbReference type="NCBI Taxonomy" id="89951"/>
    <lineage>
        <taxon>Eukaryota</taxon>
        <taxon>Metazoa</taxon>
        <taxon>Chordata</taxon>
        <taxon>Craniata</taxon>
        <taxon>Vertebrata</taxon>
        <taxon>Euteleostomi</taxon>
        <taxon>Actinopterygii</taxon>
        <taxon>Neopterygii</taxon>
        <taxon>Teleostei</taxon>
        <taxon>Neoteleostei</taxon>
        <taxon>Acanthomorphata</taxon>
        <taxon>Zeiogadaria</taxon>
        <taxon>Gadariae</taxon>
        <taxon>Gadiformes</taxon>
        <taxon>Gadoidei</taxon>
        <taxon>Merlucciidae</taxon>
        <taxon>Merluccius</taxon>
    </lineage>
</organism>
<name>A0AA47NRC7_MERPO</name>
<dbReference type="AlphaFoldDB" id="A0AA47NRC7"/>
<sequence length="763" mass="81493">MPCAELSRRWQCCVVDNRESACGVGTAQQLCCDSEAPVSTAMEGVLEGACALGVCKLACSLFFLPAFSDLISFCCCCLLMFTDLLVTGFLLFLWFADPWPPQLSPRGDLIALRFLLFVGRTYAAVLLLTAPLIAAETALRKAWPCDDGGGAAPVPPAEPRTAKEKSDDARPPPPGAAAAAYRGPDRWRRLSHAIGYPCCLSVWMVSGLWGGCRGRSLEELWVAGVFTHKRLPLHLMFPGPVEPFWGVAFLGLLLLLSIAAELSARMRREKRGTGVAEDNNNNNNNESNSWQRLVPALVRPSPPTSEPRPATEPRSVDPEETSVTHQRPDPDPPAPESAPGDPDGPAAGRPQRVVPGTGRIVTTGLVGMLSLYTLPLTLSVNVLLVHTMQDVVEVCVETCVAQRRRRRGEAKASVLKTLPENSTGDTINSLAEIIITIGVLAHSVDAQRLHVLAVGVALAGAEVGEHLGGELVPVRVQPGHVVGVVEHQQPLTAVQEHAHLLQLALDVEARPRLGAGAVLVAVVHDDAVEAAAGLDLDAALAAHRLAGHAHHPLGLLRHRHLPVVDAAGEALGAQHRHLHVEAPRRVLQRLRVEVAVGHDGAVVRQDEALVGRDGVQGQRRRHCGEGGERFSADAVAVAGHPIPGEMSWNKDFHIVYCKGPMYLDVGKSSYVRRVGHALQEVMASTLVEALLQDLDALLHVAQLLTVALDFVLDVGQLARRVRLQLFQHALLPLAQEAVQALEGLADGGAQALGRGLKGGEGGG</sequence>
<keyword evidence="4" id="KW-1185">Reference proteome</keyword>
<keyword evidence="2" id="KW-1133">Transmembrane helix</keyword>
<feature type="region of interest" description="Disordered" evidence="1">
    <location>
        <begin position="297"/>
        <end position="355"/>
    </location>
</feature>
<comment type="caution">
    <text evidence="3">The sequence shown here is derived from an EMBL/GenBank/DDBJ whole genome shotgun (WGS) entry which is preliminary data.</text>
</comment>
<reference evidence="3" key="1">
    <citation type="journal article" date="2023" name="Front. Mar. Sci.">
        <title>A new Merluccius polli reference genome to investigate the effects of global change in West African waters.</title>
        <authorList>
            <person name="Mateo J.L."/>
            <person name="Blanco-Fernandez C."/>
            <person name="Garcia-Vazquez E."/>
            <person name="Machado-Schiaffino G."/>
        </authorList>
    </citation>
    <scope>NUCLEOTIDE SEQUENCE</scope>
    <source>
        <strain evidence="3">C29</strain>
        <tissue evidence="3">Fin</tissue>
    </source>
</reference>
<feature type="transmembrane region" description="Helical" evidence="2">
    <location>
        <begin position="244"/>
        <end position="262"/>
    </location>
</feature>
<evidence type="ECO:0000313" key="3">
    <source>
        <dbReference type="EMBL" id="KAK0134493.1"/>
    </source>
</evidence>
<accession>A0AA47NRC7</accession>
<keyword evidence="2" id="KW-0812">Transmembrane</keyword>
<evidence type="ECO:0000256" key="1">
    <source>
        <dbReference type="SAM" id="MobiDB-lite"/>
    </source>
</evidence>
<gene>
    <name evidence="3" type="ORF">N1851_029901</name>
</gene>
<keyword evidence="2" id="KW-0472">Membrane</keyword>